<dbReference type="InterPro" id="IPR025979">
    <property type="entry name" value="ChrR-like_cupin_dom"/>
</dbReference>
<comment type="caution">
    <text evidence="2">The sequence shown here is derived from an EMBL/GenBank/DDBJ whole genome shotgun (WGS) entry which is preliminary data.</text>
</comment>
<name>A0ABT4A9A7_9BACT</name>
<feature type="domain" description="ChrR-like cupin" evidence="1">
    <location>
        <begin position="28"/>
        <end position="134"/>
    </location>
</feature>
<evidence type="ECO:0000259" key="1">
    <source>
        <dbReference type="Pfam" id="PF12973"/>
    </source>
</evidence>
<reference evidence="2 3" key="1">
    <citation type="submission" date="2022-11" db="EMBL/GenBank/DDBJ databases">
        <title>Minimal conservation of predation-associated metabolite biosynthetic gene clusters underscores biosynthetic potential of Myxococcota including descriptions for ten novel species: Archangium lansinium sp. nov., Myxococcus landrumus sp. nov., Nannocystis bai.</title>
        <authorList>
            <person name="Ahearne A."/>
            <person name="Stevens C."/>
            <person name="Phillips K."/>
        </authorList>
    </citation>
    <scope>NUCLEOTIDE SEQUENCE [LARGE SCALE GENOMIC DNA]</scope>
    <source>
        <strain evidence="2 3">MIWBW</strain>
    </source>
</reference>
<gene>
    <name evidence="2" type="ORF">OV287_27235</name>
</gene>
<dbReference type="SUPFAM" id="SSF51182">
    <property type="entry name" value="RmlC-like cupins"/>
    <property type="match status" value="2"/>
</dbReference>
<dbReference type="Gene3D" id="2.60.120.10">
    <property type="entry name" value="Jelly Rolls"/>
    <property type="match status" value="1"/>
</dbReference>
<sequence>MAARMLAHDQDALVEGPTINVNSELGRRAVVQTAAVPWSPSPWIPGINRKFLDRYGNGQFVPSTSVVSFASGVRDPYHAHPHGEEFYVLSGVFTDHTGDYLPGFYVRHPMRWCHAPYVDPQNDDAVLWVKVSQVAEEGEPIIVEDTCDLDLSEWEDAPSTSGRIRRRPLHTSQRTGERVWIELWEPGTENLVTQPAGGEEVFVISGSLLENGVAHPALTWIRNPPDGEGKCWARSAPEGCKLLMKSGHLPMVSKLYEQAKDGSLFSSSVLQYREGERIHGSAHGVDVRRRKRELETPPR</sequence>
<evidence type="ECO:0000313" key="3">
    <source>
        <dbReference type="Proteomes" id="UP001207654"/>
    </source>
</evidence>
<accession>A0ABT4A9A7</accession>
<dbReference type="InterPro" id="IPR014710">
    <property type="entry name" value="RmlC-like_jellyroll"/>
</dbReference>
<dbReference type="EMBL" id="JAPNKA010000001">
    <property type="protein sequence ID" value="MCY1078176.1"/>
    <property type="molecule type" value="Genomic_DNA"/>
</dbReference>
<keyword evidence="3" id="KW-1185">Reference proteome</keyword>
<dbReference type="Pfam" id="PF12973">
    <property type="entry name" value="Cupin_7"/>
    <property type="match status" value="2"/>
</dbReference>
<organism evidence="2 3">
    <name type="scientific">Archangium lansingense</name>
    <dbReference type="NCBI Taxonomy" id="2995310"/>
    <lineage>
        <taxon>Bacteria</taxon>
        <taxon>Pseudomonadati</taxon>
        <taxon>Myxococcota</taxon>
        <taxon>Myxococcia</taxon>
        <taxon>Myxococcales</taxon>
        <taxon>Cystobacterineae</taxon>
        <taxon>Archangiaceae</taxon>
        <taxon>Archangium</taxon>
    </lineage>
</organism>
<protein>
    <submittedName>
        <fullName evidence="2">Cupin domain-containing protein</fullName>
    </submittedName>
</protein>
<evidence type="ECO:0000313" key="2">
    <source>
        <dbReference type="EMBL" id="MCY1078176.1"/>
    </source>
</evidence>
<feature type="domain" description="ChrR-like cupin" evidence="1">
    <location>
        <begin position="146"/>
        <end position="249"/>
    </location>
</feature>
<dbReference type="InterPro" id="IPR011051">
    <property type="entry name" value="RmlC_Cupin_sf"/>
</dbReference>
<dbReference type="RefSeq" id="WP_267536966.1">
    <property type="nucleotide sequence ID" value="NZ_JAPNKA010000001.1"/>
</dbReference>
<proteinExistence type="predicted"/>
<dbReference type="Proteomes" id="UP001207654">
    <property type="component" value="Unassembled WGS sequence"/>
</dbReference>